<reference evidence="1" key="1">
    <citation type="submission" date="2018-05" db="EMBL/GenBank/DDBJ databases">
        <authorList>
            <person name="Lanie J.A."/>
            <person name="Ng W.-L."/>
            <person name="Kazmierczak K.M."/>
            <person name="Andrzejewski T.M."/>
            <person name="Davidsen T.M."/>
            <person name="Wayne K.J."/>
            <person name="Tettelin H."/>
            <person name="Glass J.I."/>
            <person name="Rusch D."/>
            <person name="Podicherti R."/>
            <person name="Tsui H.-C.T."/>
            <person name="Winkler M.E."/>
        </authorList>
    </citation>
    <scope>NUCLEOTIDE SEQUENCE</scope>
</reference>
<evidence type="ECO:0000313" key="1">
    <source>
        <dbReference type="EMBL" id="SVB58611.1"/>
    </source>
</evidence>
<protein>
    <submittedName>
        <fullName evidence="1">Uncharacterized protein</fullName>
    </submittedName>
</protein>
<sequence>MIQHHKWSLTELEDMMPYERDIYVALLQKWVEEENEKIRQQNQSG</sequence>
<accession>A0A382F952</accession>
<gene>
    <name evidence="1" type="ORF">METZ01_LOCUS211465</name>
</gene>
<dbReference type="EMBL" id="UINC01048273">
    <property type="protein sequence ID" value="SVB58611.1"/>
    <property type="molecule type" value="Genomic_DNA"/>
</dbReference>
<organism evidence="1">
    <name type="scientific">marine metagenome</name>
    <dbReference type="NCBI Taxonomy" id="408172"/>
    <lineage>
        <taxon>unclassified sequences</taxon>
        <taxon>metagenomes</taxon>
        <taxon>ecological metagenomes</taxon>
    </lineage>
</organism>
<name>A0A382F952_9ZZZZ</name>
<dbReference type="AlphaFoldDB" id="A0A382F952"/>
<proteinExistence type="predicted"/>